<dbReference type="Proteomes" id="UP000663722">
    <property type="component" value="Chromosome"/>
</dbReference>
<sequence length="51" mass="5790">MNKILYIYKISMDICQSLIRDMLHFSPETTAISVRVSMYSGQSSGSLLVFN</sequence>
<evidence type="ECO:0000313" key="2">
    <source>
        <dbReference type="Proteomes" id="UP000663722"/>
    </source>
</evidence>
<dbReference type="EMBL" id="CP061800">
    <property type="protein sequence ID" value="QTA92073.1"/>
    <property type="molecule type" value="Genomic_DNA"/>
</dbReference>
<keyword evidence="2" id="KW-1185">Reference proteome</keyword>
<organism evidence="1 2">
    <name type="scientific">Desulfonema magnum</name>
    <dbReference type="NCBI Taxonomy" id="45655"/>
    <lineage>
        <taxon>Bacteria</taxon>
        <taxon>Pseudomonadati</taxon>
        <taxon>Thermodesulfobacteriota</taxon>
        <taxon>Desulfobacteria</taxon>
        <taxon>Desulfobacterales</taxon>
        <taxon>Desulfococcaceae</taxon>
        <taxon>Desulfonema</taxon>
    </lineage>
</organism>
<evidence type="ECO:0000313" key="1">
    <source>
        <dbReference type="EMBL" id="QTA92073.1"/>
    </source>
</evidence>
<reference evidence="1" key="1">
    <citation type="journal article" date="2021" name="Microb. Physiol.">
        <title>Proteogenomic Insights into the Physiology of Marine, Sulfate-Reducing, Filamentous Desulfonema limicola and Desulfonema magnum.</title>
        <authorList>
            <person name="Schnaars V."/>
            <person name="Wohlbrand L."/>
            <person name="Scheve S."/>
            <person name="Hinrichs C."/>
            <person name="Reinhardt R."/>
            <person name="Rabus R."/>
        </authorList>
    </citation>
    <scope>NUCLEOTIDE SEQUENCE</scope>
    <source>
        <strain evidence="1">4be13</strain>
    </source>
</reference>
<dbReference type="AlphaFoldDB" id="A0A975BVI9"/>
<proteinExistence type="predicted"/>
<protein>
    <submittedName>
        <fullName evidence="1">Uncharacterized protein</fullName>
    </submittedName>
</protein>
<dbReference type="KEGG" id="dmm:dnm_081470"/>
<accession>A0A975BVI9</accession>
<gene>
    <name evidence="1" type="ORF">dnm_081470</name>
</gene>
<name>A0A975BVI9_9BACT</name>